<feature type="region of interest" description="Disordered" evidence="1">
    <location>
        <begin position="195"/>
        <end position="231"/>
    </location>
</feature>
<evidence type="ECO:0000313" key="2">
    <source>
        <dbReference type="EMBL" id="KAA1258815.1"/>
    </source>
</evidence>
<proteinExistence type="predicted"/>
<dbReference type="RefSeq" id="WP_084422499.1">
    <property type="nucleotide sequence ID" value="NZ_LWSK01000024.1"/>
</dbReference>
<keyword evidence="3" id="KW-1185">Reference proteome</keyword>
<protein>
    <recommendedName>
        <fullName evidence="4">DUF3467 domain-containing protein</fullName>
    </recommendedName>
</protein>
<dbReference type="OrthoDB" id="214456at2"/>
<dbReference type="Pfam" id="PF11950">
    <property type="entry name" value="DUF3467"/>
    <property type="match status" value="2"/>
</dbReference>
<accession>A0A5B1CFW7</accession>
<organism evidence="2 3">
    <name type="scientific">Rubripirellula obstinata</name>
    <dbReference type="NCBI Taxonomy" id="406547"/>
    <lineage>
        <taxon>Bacteria</taxon>
        <taxon>Pseudomonadati</taxon>
        <taxon>Planctomycetota</taxon>
        <taxon>Planctomycetia</taxon>
        <taxon>Pirellulales</taxon>
        <taxon>Pirellulaceae</taxon>
        <taxon>Rubripirellula</taxon>
    </lineage>
</organism>
<dbReference type="EMBL" id="VRLW01000001">
    <property type="protein sequence ID" value="KAA1258815.1"/>
    <property type="molecule type" value="Genomic_DNA"/>
</dbReference>
<evidence type="ECO:0000313" key="3">
    <source>
        <dbReference type="Proteomes" id="UP000322699"/>
    </source>
</evidence>
<comment type="caution">
    <text evidence="2">The sequence shown here is derived from an EMBL/GenBank/DDBJ whole genome shotgun (WGS) entry which is preliminary data.</text>
</comment>
<feature type="compositionally biased region" description="Acidic residues" evidence="1">
    <location>
        <begin position="222"/>
        <end position="231"/>
    </location>
</feature>
<dbReference type="InterPro" id="IPR021857">
    <property type="entry name" value="DUF3467"/>
</dbReference>
<feature type="region of interest" description="Disordered" evidence="1">
    <location>
        <begin position="103"/>
        <end position="122"/>
    </location>
</feature>
<reference evidence="2 3" key="1">
    <citation type="submission" date="2019-08" db="EMBL/GenBank/DDBJ databases">
        <title>Deep-cultivation of Planctomycetes and their phenomic and genomic characterization uncovers novel biology.</title>
        <authorList>
            <person name="Wiegand S."/>
            <person name="Jogler M."/>
            <person name="Boedeker C."/>
            <person name="Pinto D."/>
            <person name="Vollmers J."/>
            <person name="Rivas-Marin E."/>
            <person name="Kohn T."/>
            <person name="Peeters S.H."/>
            <person name="Heuer A."/>
            <person name="Rast P."/>
            <person name="Oberbeckmann S."/>
            <person name="Bunk B."/>
            <person name="Jeske O."/>
            <person name="Meyerdierks A."/>
            <person name="Storesund J.E."/>
            <person name="Kallscheuer N."/>
            <person name="Luecker S."/>
            <person name="Lage O.M."/>
            <person name="Pohl T."/>
            <person name="Merkel B.J."/>
            <person name="Hornburger P."/>
            <person name="Mueller R.-W."/>
            <person name="Bruemmer F."/>
            <person name="Labrenz M."/>
            <person name="Spormann A.M."/>
            <person name="Op Den Camp H."/>
            <person name="Overmann J."/>
            <person name="Amann R."/>
            <person name="Jetten M.S.M."/>
            <person name="Mascher T."/>
            <person name="Medema M.H."/>
            <person name="Devos D.P."/>
            <person name="Kaster A.-K."/>
            <person name="Ovreas L."/>
            <person name="Rohde M."/>
            <person name="Galperin M.Y."/>
            <person name="Jogler C."/>
        </authorList>
    </citation>
    <scope>NUCLEOTIDE SEQUENCE [LARGE SCALE GENOMIC DNA]</scope>
    <source>
        <strain evidence="2 3">LF1</strain>
    </source>
</reference>
<sequence length="231" mass="24946">MSSEPPTNPPEPNPPGPPSDDNRGNNPGQPNHAIRARVPDHIGDGCFSTGAIVMTGPSEFIVDFLQTIGRPHKLAKRVVIPHPVMPQFIEALNTNLDLYKTRFGEPVAPPANPPGQNQERRPTPQEIYDDLKMSDDVLSGVYANGVMIGHGASEFGLDFLTSFFPQSAVSARVFVAAGQIPRLLESLKGAVKQLEQRRLGLPPTKNDDNPDQLGDSQAPGSDDPDEDESQT</sequence>
<dbReference type="Proteomes" id="UP000322699">
    <property type="component" value="Unassembled WGS sequence"/>
</dbReference>
<name>A0A5B1CFW7_9BACT</name>
<feature type="region of interest" description="Disordered" evidence="1">
    <location>
        <begin position="1"/>
        <end position="35"/>
    </location>
</feature>
<gene>
    <name evidence="2" type="ORF">LF1_13390</name>
</gene>
<evidence type="ECO:0008006" key="4">
    <source>
        <dbReference type="Google" id="ProtNLM"/>
    </source>
</evidence>
<dbReference type="AlphaFoldDB" id="A0A5B1CFW7"/>
<feature type="compositionally biased region" description="Pro residues" evidence="1">
    <location>
        <begin position="1"/>
        <end position="18"/>
    </location>
</feature>
<evidence type="ECO:0000256" key="1">
    <source>
        <dbReference type="SAM" id="MobiDB-lite"/>
    </source>
</evidence>